<dbReference type="OrthoDB" id="3648309at2759"/>
<evidence type="ECO:0000313" key="7">
    <source>
        <dbReference type="EMBL" id="CAI5755721.1"/>
    </source>
</evidence>
<dbReference type="Pfam" id="PF01184">
    <property type="entry name" value="Gpr1_Fun34_YaaH"/>
    <property type="match status" value="1"/>
</dbReference>
<name>A0A9W4TQC5_9ASCO</name>
<feature type="transmembrane region" description="Helical" evidence="6">
    <location>
        <begin position="171"/>
        <end position="190"/>
    </location>
</feature>
<evidence type="ECO:0000313" key="8">
    <source>
        <dbReference type="Proteomes" id="UP001152885"/>
    </source>
</evidence>
<keyword evidence="3 6" id="KW-0812">Transmembrane</keyword>
<dbReference type="InterPro" id="IPR051633">
    <property type="entry name" value="AceTr"/>
</dbReference>
<organism evidence="7 8">
    <name type="scientific">Candida verbasci</name>
    <dbReference type="NCBI Taxonomy" id="1227364"/>
    <lineage>
        <taxon>Eukaryota</taxon>
        <taxon>Fungi</taxon>
        <taxon>Dikarya</taxon>
        <taxon>Ascomycota</taxon>
        <taxon>Saccharomycotina</taxon>
        <taxon>Pichiomycetes</taxon>
        <taxon>Debaryomycetaceae</taxon>
        <taxon>Candida/Lodderomyces clade</taxon>
        <taxon>Candida</taxon>
    </lineage>
</organism>
<proteinExistence type="inferred from homology"/>
<evidence type="ECO:0000256" key="2">
    <source>
        <dbReference type="ARBA" id="ARBA00005587"/>
    </source>
</evidence>
<comment type="subcellular location">
    <subcellularLocation>
        <location evidence="1">Membrane</location>
        <topology evidence="1">Multi-pass membrane protein</topology>
    </subcellularLocation>
</comment>
<dbReference type="Proteomes" id="UP001152885">
    <property type="component" value="Unassembled WGS sequence"/>
</dbReference>
<evidence type="ECO:0000256" key="4">
    <source>
        <dbReference type="ARBA" id="ARBA00022989"/>
    </source>
</evidence>
<dbReference type="PANTHER" id="PTHR31123">
    <property type="entry name" value="ACCUMULATION OF DYADS PROTEIN 2-RELATED"/>
    <property type="match status" value="1"/>
</dbReference>
<comment type="caution">
    <text evidence="7">The sequence shown here is derived from an EMBL/GenBank/DDBJ whole genome shotgun (WGS) entry which is preliminary data.</text>
</comment>
<dbReference type="GO" id="GO:0015123">
    <property type="term" value="F:acetate transmembrane transporter activity"/>
    <property type="evidence" value="ECO:0007669"/>
    <property type="project" value="TreeGrafter"/>
</dbReference>
<dbReference type="GO" id="GO:0005886">
    <property type="term" value="C:plasma membrane"/>
    <property type="evidence" value="ECO:0007669"/>
    <property type="project" value="TreeGrafter"/>
</dbReference>
<protein>
    <recommendedName>
        <fullName evidence="9">Ammonia transport outward protein 2</fullName>
    </recommendedName>
</protein>
<gene>
    <name evidence="7" type="ORF">CANVERA_P0237</name>
</gene>
<keyword evidence="5 6" id="KW-0472">Membrane</keyword>
<feature type="transmembrane region" description="Helical" evidence="6">
    <location>
        <begin position="103"/>
        <end position="122"/>
    </location>
</feature>
<comment type="similarity">
    <text evidence="2">Belongs to the acetate uptake transporter (AceTr) (TC 2.A.96) family.</text>
</comment>
<feature type="transmembrane region" description="Helical" evidence="6">
    <location>
        <begin position="227"/>
        <end position="245"/>
    </location>
</feature>
<keyword evidence="8" id="KW-1185">Reference proteome</keyword>
<evidence type="ECO:0000256" key="6">
    <source>
        <dbReference type="SAM" id="Phobius"/>
    </source>
</evidence>
<dbReference type="InterPro" id="IPR000791">
    <property type="entry name" value="Gpr1/Fun34/SatP-like"/>
</dbReference>
<feature type="transmembrane region" description="Helical" evidence="6">
    <location>
        <begin position="196"/>
        <end position="215"/>
    </location>
</feature>
<dbReference type="PANTHER" id="PTHR31123:SF1">
    <property type="entry name" value="ACCUMULATION OF DYADS PROTEIN 2-RELATED"/>
    <property type="match status" value="1"/>
</dbReference>
<feature type="transmembrane region" description="Helical" evidence="6">
    <location>
        <begin position="70"/>
        <end position="91"/>
    </location>
</feature>
<feature type="transmembrane region" description="Helical" evidence="6">
    <location>
        <begin position="142"/>
        <end position="159"/>
    </location>
</feature>
<sequence>MASESESIVSKVYCSQNLENDSIPIGKVQTTGDGNEFVIIDNKKYYRHELLSAFAGTFEPGLHPQNPHKFGNAAALGLASFSVSSLVFNLYGLNAKNIHIPNVAISLAIFYAGTMQFLAGIWEGVCGNTFGMTALITYGSFYLSYGAIFIESFGITTAYMTKDPLQMKSAVGFFFMGFAIFSFLMLLCLLKSELSFVILFVFIFFTFLLQGAGYLADKESVIKAGCVFGCLVSLVGGWCAFQGIATPTNTYIESLN</sequence>
<evidence type="ECO:0000256" key="1">
    <source>
        <dbReference type="ARBA" id="ARBA00004141"/>
    </source>
</evidence>
<evidence type="ECO:0000256" key="3">
    <source>
        <dbReference type="ARBA" id="ARBA00022692"/>
    </source>
</evidence>
<dbReference type="NCBIfam" id="NF038013">
    <property type="entry name" value="AceTr_1"/>
    <property type="match status" value="1"/>
</dbReference>
<accession>A0A9W4TQC5</accession>
<dbReference type="EMBL" id="CANTUO010000001">
    <property type="protein sequence ID" value="CAI5755721.1"/>
    <property type="molecule type" value="Genomic_DNA"/>
</dbReference>
<dbReference type="AlphaFoldDB" id="A0A9W4TQC5"/>
<keyword evidence="4 6" id="KW-1133">Transmembrane helix</keyword>
<evidence type="ECO:0000256" key="5">
    <source>
        <dbReference type="ARBA" id="ARBA00023136"/>
    </source>
</evidence>
<evidence type="ECO:0008006" key="9">
    <source>
        <dbReference type="Google" id="ProtNLM"/>
    </source>
</evidence>
<reference evidence="7" key="1">
    <citation type="submission" date="2022-12" db="EMBL/GenBank/DDBJ databases">
        <authorList>
            <person name="Brejova B."/>
        </authorList>
    </citation>
    <scope>NUCLEOTIDE SEQUENCE</scope>
</reference>